<dbReference type="EMBL" id="JANPWB010000009">
    <property type="protein sequence ID" value="KAJ1154190.1"/>
    <property type="molecule type" value="Genomic_DNA"/>
</dbReference>
<reference evidence="2" key="1">
    <citation type="journal article" date="2022" name="bioRxiv">
        <title>Sequencing and chromosome-scale assembly of the giantPleurodeles waltlgenome.</title>
        <authorList>
            <person name="Brown T."/>
            <person name="Elewa A."/>
            <person name="Iarovenko S."/>
            <person name="Subramanian E."/>
            <person name="Araus A.J."/>
            <person name="Petzold A."/>
            <person name="Susuki M."/>
            <person name="Suzuki K.-i.T."/>
            <person name="Hayashi T."/>
            <person name="Toyoda A."/>
            <person name="Oliveira C."/>
            <person name="Osipova E."/>
            <person name="Leigh N.D."/>
            <person name="Simon A."/>
            <person name="Yun M.H."/>
        </authorList>
    </citation>
    <scope>NUCLEOTIDE SEQUENCE</scope>
    <source>
        <strain evidence="2">20211129_DDA</strain>
        <tissue evidence="2">Liver</tissue>
    </source>
</reference>
<evidence type="ECO:0000256" key="1">
    <source>
        <dbReference type="SAM" id="MobiDB-lite"/>
    </source>
</evidence>
<keyword evidence="3" id="KW-1185">Reference proteome</keyword>
<organism evidence="2 3">
    <name type="scientific">Pleurodeles waltl</name>
    <name type="common">Iberian ribbed newt</name>
    <dbReference type="NCBI Taxonomy" id="8319"/>
    <lineage>
        <taxon>Eukaryota</taxon>
        <taxon>Metazoa</taxon>
        <taxon>Chordata</taxon>
        <taxon>Craniata</taxon>
        <taxon>Vertebrata</taxon>
        <taxon>Euteleostomi</taxon>
        <taxon>Amphibia</taxon>
        <taxon>Batrachia</taxon>
        <taxon>Caudata</taxon>
        <taxon>Salamandroidea</taxon>
        <taxon>Salamandridae</taxon>
        <taxon>Pleurodelinae</taxon>
        <taxon>Pleurodeles</taxon>
    </lineage>
</organism>
<name>A0AAV7RTH0_PLEWA</name>
<accession>A0AAV7RTH0</accession>
<evidence type="ECO:0000313" key="3">
    <source>
        <dbReference type="Proteomes" id="UP001066276"/>
    </source>
</evidence>
<gene>
    <name evidence="2" type="ORF">NDU88_006944</name>
</gene>
<sequence>MLGVIREDLYDMVFKGGVSPLADDLQFGVSVFEEFGNDGPQGPLATEVVLGLDMRAIPLRHTTGTRQCASAGSSAPKEFQGGSLDALWESH</sequence>
<proteinExistence type="predicted"/>
<dbReference type="AlphaFoldDB" id="A0AAV7RTH0"/>
<evidence type="ECO:0000313" key="2">
    <source>
        <dbReference type="EMBL" id="KAJ1154190.1"/>
    </source>
</evidence>
<feature type="region of interest" description="Disordered" evidence="1">
    <location>
        <begin position="66"/>
        <end position="91"/>
    </location>
</feature>
<protein>
    <submittedName>
        <fullName evidence="2">Uncharacterized protein</fullName>
    </submittedName>
</protein>
<comment type="caution">
    <text evidence="2">The sequence shown here is derived from an EMBL/GenBank/DDBJ whole genome shotgun (WGS) entry which is preliminary data.</text>
</comment>
<dbReference type="Proteomes" id="UP001066276">
    <property type="component" value="Chromosome 5"/>
</dbReference>